<dbReference type="EMBL" id="MHTY01000010">
    <property type="protein sequence ID" value="OHA68986.1"/>
    <property type="molecule type" value="Genomic_DNA"/>
</dbReference>
<sequence length="220" mass="25222">MAGSSTQQFLEVQEIKEGMLILKDRTIRGVLMVNSQNFALKSEEEQEATIFQFQNFFNSLDFSLQIVVQSRRLNLTGYLEYLKSLEASQGSALLKKQTTSYREFVEQLIGTTGSGDQRGTIMAKSFFVVVPFSWLETAPEEGQLGFRKPKFGGKLLEEEFQRMKNQLWQRMEFVALGLRRSGLQVVPLSSEELIELLWSWHHPAEAEVGYYPEIPPEVLK</sequence>
<protein>
    <recommendedName>
        <fullName evidence="1">TraC-like domain-containing protein</fullName>
    </recommendedName>
</protein>
<accession>A0A1G2R804</accession>
<evidence type="ECO:0000259" key="1">
    <source>
        <dbReference type="Pfam" id="PF26593"/>
    </source>
</evidence>
<dbReference type="Pfam" id="PF26593">
    <property type="entry name" value="TraC-like"/>
    <property type="match status" value="1"/>
</dbReference>
<comment type="caution">
    <text evidence="2">The sequence shown here is derived from an EMBL/GenBank/DDBJ whole genome shotgun (WGS) entry which is preliminary data.</text>
</comment>
<organism evidence="2 3">
    <name type="scientific">Candidatus Wildermuthbacteria bacterium RIFCSPHIGHO2_02_FULL_48_16</name>
    <dbReference type="NCBI Taxonomy" id="1802453"/>
    <lineage>
        <taxon>Bacteria</taxon>
        <taxon>Candidatus Wildermuthiibacteriota</taxon>
    </lineage>
</organism>
<name>A0A1G2R804_9BACT</name>
<gene>
    <name evidence="2" type="ORF">A3J68_00570</name>
</gene>
<dbReference type="InterPro" id="IPR058596">
    <property type="entry name" value="TraC-like_dom"/>
</dbReference>
<dbReference type="AlphaFoldDB" id="A0A1G2R804"/>
<dbReference type="Proteomes" id="UP000178529">
    <property type="component" value="Unassembled WGS sequence"/>
</dbReference>
<evidence type="ECO:0000313" key="2">
    <source>
        <dbReference type="EMBL" id="OHA68986.1"/>
    </source>
</evidence>
<reference evidence="2 3" key="1">
    <citation type="journal article" date="2016" name="Nat. Commun.">
        <title>Thousands of microbial genomes shed light on interconnected biogeochemical processes in an aquifer system.</title>
        <authorList>
            <person name="Anantharaman K."/>
            <person name="Brown C.T."/>
            <person name="Hug L.A."/>
            <person name="Sharon I."/>
            <person name="Castelle C.J."/>
            <person name="Probst A.J."/>
            <person name="Thomas B.C."/>
            <person name="Singh A."/>
            <person name="Wilkins M.J."/>
            <person name="Karaoz U."/>
            <person name="Brodie E.L."/>
            <person name="Williams K.H."/>
            <person name="Hubbard S.S."/>
            <person name="Banfield J.F."/>
        </authorList>
    </citation>
    <scope>NUCLEOTIDE SEQUENCE [LARGE SCALE GENOMIC DNA]</scope>
</reference>
<evidence type="ECO:0000313" key="3">
    <source>
        <dbReference type="Proteomes" id="UP000178529"/>
    </source>
</evidence>
<feature type="domain" description="TraC-like" evidence="1">
    <location>
        <begin position="23"/>
        <end position="132"/>
    </location>
</feature>
<proteinExistence type="predicted"/>